<name>A0ABD2ILQ7_9BILA</name>
<reference evidence="3 4" key="1">
    <citation type="submission" date="2024-10" db="EMBL/GenBank/DDBJ databases">
        <authorList>
            <person name="Kim D."/>
        </authorList>
    </citation>
    <scope>NUCLEOTIDE SEQUENCE [LARGE SCALE GENOMIC DNA]</scope>
    <source>
        <strain evidence="3">BH-2024</strain>
    </source>
</reference>
<gene>
    <name evidence="3" type="ORF">niasHT_032573</name>
</gene>
<comment type="caution">
    <text evidence="3">The sequence shown here is derived from an EMBL/GenBank/DDBJ whole genome shotgun (WGS) entry which is preliminary data.</text>
</comment>
<organism evidence="3 4">
    <name type="scientific">Heterodera trifolii</name>
    <dbReference type="NCBI Taxonomy" id="157864"/>
    <lineage>
        <taxon>Eukaryota</taxon>
        <taxon>Metazoa</taxon>
        <taxon>Ecdysozoa</taxon>
        <taxon>Nematoda</taxon>
        <taxon>Chromadorea</taxon>
        <taxon>Rhabditida</taxon>
        <taxon>Tylenchina</taxon>
        <taxon>Tylenchomorpha</taxon>
        <taxon>Tylenchoidea</taxon>
        <taxon>Heteroderidae</taxon>
        <taxon>Heteroderinae</taxon>
        <taxon>Heterodera</taxon>
    </lineage>
</organism>
<evidence type="ECO:0000313" key="3">
    <source>
        <dbReference type="EMBL" id="KAL3080368.1"/>
    </source>
</evidence>
<sequence length="87" mass="9784">MRYKFAFLVIFATIFLLFLLDETLAGGTSSKHKSAKTGAPNEEKQRRTLGSLFNVQKTNADKRIVGSHGKLERVCLKNHSMKFIALL</sequence>
<feature type="chain" id="PRO_5044896923" evidence="2">
    <location>
        <begin position="26"/>
        <end position="87"/>
    </location>
</feature>
<dbReference type="EMBL" id="JBICBT010001163">
    <property type="protein sequence ID" value="KAL3080368.1"/>
    <property type="molecule type" value="Genomic_DNA"/>
</dbReference>
<dbReference type="AlphaFoldDB" id="A0ABD2ILQ7"/>
<evidence type="ECO:0000256" key="2">
    <source>
        <dbReference type="SAM" id="SignalP"/>
    </source>
</evidence>
<dbReference type="Proteomes" id="UP001620626">
    <property type="component" value="Unassembled WGS sequence"/>
</dbReference>
<protein>
    <submittedName>
        <fullName evidence="3">Uncharacterized protein</fullName>
    </submittedName>
</protein>
<feature type="signal peptide" evidence="2">
    <location>
        <begin position="1"/>
        <end position="25"/>
    </location>
</feature>
<accession>A0ABD2ILQ7</accession>
<keyword evidence="2" id="KW-0732">Signal</keyword>
<evidence type="ECO:0000313" key="4">
    <source>
        <dbReference type="Proteomes" id="UP001620626"/>
    </source>
</evidence>
<feature type="region of interest" description="Disordered" evidence="1">
    <location>
        <begin position="27"/>
        <end position="48"/>
    </location>
</feature>
<proteinExistence type="predicted"/>
<keyword evidence="4" id="KW-1185">Reference proteome</keyword>
<evidence type="ECO:0000256" key="1">
    <source>
        <dbReference type="SAM" id="MobiDB-lite"/>
    </source>
</evidence>